<comment type="caution">
    <text evidence="1">The sequence shown here is derived from an EMBL/GenBank/DDBJ whole genome shotgun (WGS) entry which is preliminary data.</text>
</comment>
<protein>
    <submittedName>
        <fullName evidence="1">Uncharacterized protein</fullName>
    </submittedName>
</protein>
<gene>
    <name evidence="1" type="ORF">BV22DRAFT_1036485</name>
</gene>
<dbReference type="EMBL" id="MU266456">
    <property type="protein sequence ID" value="KAH7923318.1"/>
    <property type="molecule type" value="Genomic_DNA"/>
</dbReference>
<sequence length="271" mass="29783">MHVLITGATGFVGKRVLLDALLDNRVSKITVVARRPPSLDSQDMTHDKAAIIKKMNIIIRDDMGNWDYENDTELVAALEDCRACIWCIGGKANDFATPEEFERISYTFTVNAANFLSKVAQQQPLEGKTGRAAQPFRFCYCSGKWADRHGKAGEGWFSFETQTRNMKGRTESALLSIGSNSGGRLSVFIFRPGGIIAGATVKSLGGFAAKMATTGIRMMPSVIIHVERVARVLVDASVGIRVEWQRDGDGDEKKNTWESEEMVSWSIGLGV</sequence>
<name>A0ACB8BF24_9AGAM</name>
<dbReference type="Proteomes" id="UP000790709">
    <property type="component" value="Unassembled WGS sequence"/>
</dbReference>
<evidence type="ECO:0000313" key="1">
    <source>
        <dbReference type="EMBL" id="KAH7923318.1"/>
    </source>
</evidence>
<organism evidence="1 2">
    <name type="scientific">Leucogyrophana mollusca</name>
    <dbReference type="NCBI Taxonomy" id="85980"/>
    <lineage>
        <taxon>Eukaryota</taxon>
        <taxon>Fungi</taxon>
        <taxon>Dikarya</taxon>
        <taxon>Basidiomycota</taxon>
        <taxon>Agaricomycotina</taxon>
        <taxon>Agaricomycetes</taxon>
        <taxon>Agaricomycetidae</taxon>
        <taxon>Boletales</taxon>
        <taxon>Boletales incertae sedis</taxon>
        <taxon>Leucogyrophana</taxon>
    </lineage>
</organism>
<keyword evidence="2" id="KW-1185">Reference proteome</keyword>
<evidence type="ECO:0000313" key="2">
    <source>
        <dbReference type="Proteomes" id="UP000790709"/>
    </source>
</evidence>
<reference evidence="1" key="1">
    <citation type="journal article" date="2021" name="New Phytol.">
        <title>Evolutionary innovations through gain and loss of genes in the ectomycorrhizal Boletales.</title>
        <authorList>
            <person name="Wu G."/>
            <person name="Miyauchi S."/>
            <person name="Morin E."/>
            <person name="Kuo A."/>
            <person name="Drula E."/>
            <person name="Varga T."/>
            <person name="Kohler A."/>
            <person name="Feng B."/>
            <person name="Cao Y."/>
            <person name="Lipzen A."/>
            <person name="Daum C."/>
            <person name="Hundley H."/>
            <person name="Pangilinan J."/>
            <person name="Johnson J."/>
            <person name="Barry K."/>
            <person name="LaButti K."/>
            <person name="Ng V."/>
            <person name="Ahrendt S."/>
            <person name="Min B."/>
            <person name="Choi I.G."/>
            <person name="Park H."/>
            <person name="Plett J.M."/>
            <person name="Magnuson J."/>
            <person name="Spatafora J.W."/>
            <person name="Nagy L.G."/>
            <person name="Henrissat B."/>
            <person name="Grigoriev I.V."/>
            <person name="Yang Z.L."/>
            <person name="Xu J."/>
            <person name="Martin F.M."/>
        </authorList>
    </citation>
    <scope>NUCLEOTIDE SEQUENCE</scope>
    <source>
        <strain evidence="1">KUC20120723A-06</strain>
    </source>
</reference>
<accession>A0ACB8BF24</accession>
<proteinExistence type="predicted"/>